<evidence type="ECO:0000256" key="5">
    <source>
        <dbReference type="ARBA" id="ARBA00023018"/>
    </source>
</evidence>
<evidence type="ECO:0000256" key="3">
    <source>
        <dbReference type="ARBA" id="ARBA00022692"/>
    </source>
</evidence>
<dbReference type="GO" id="GO:0045211">
    <property type="term" value="C:postsynaptic membrane"/>
    <property type="evidence" value="ECO:0007669"/>
    <property type="project" value="InterPro"/>
</dbReference>
<evidence type="ECO:0000256" key="12">
    <source>
        <dbReference type="ARBA" id="ARBA00023303"/>
    </source>
</evidence>
<keyword evidence="10" id="KW-0325">Glycoprotein</keyword>
<feature type="transmembrane region" description="Helical" evidence="14">
    <location>
        <begin position="426"/>
        <end position="448"/>
    </location>
</feature>
<dbReference type="Gene3D" id="1.20.58.390">
    <property type="entry name" value="Neurotransmitter-gated ion-channel transmembrane domain"/>
    <property type="match status" value="2"/>
</dbReference>
<dbReference type="InterPro" id="IPR036734">
    <property type="entry name" value="Neur_chan_lig-bd_sf"/>
</dbReference>
<proteinExistence type="inferred from homology"/>
<dbReference type="Proteomes" id="UP000596742">
    <property type="component" value="Unassembled WGS sequence"/>
</dbReference>
<keyword evidence="3 14" id="KW-0812">Transmembrane</keyword>
<dbReference type="AlphaFoldDB" id="A0A8B6C9C1"/>
<dbReference type="Pfam" id="PF02931">
    <property type="entry name" value="Neur_chan_LBD"/>
    <property type="match status" value="1"/>
</dbReference>
<keyword evidence="12 14" id="KW-0407">Ion channel</keyword>
<evidence type="ECO:0000256" key="9">
    <source>
        <dbReference type="ARBA" id="ARBA00023170"/>
    </source>
</evidence>
<keyword evidence="1 14" id="KW-0813">Transport</keyword>
<dbReference type="Gene3D" id="2.70.170.10">
    <property type="entry name" value="Neurotransmitter-gated ion-channel ligand-binding domain"/>
    <property type="match status" value="1"/>
</dbReference>
<dbReference type="InterPro" id="IPR006202">
    <property type="entry name" value="Neur_chan_lig-bd"/>
</dbReference>
<sequence length="451" mass="52174">MLDFVMVYLLVSASHAAYQGLPNTSIVNDEERLIKTLMNGYDPRIRPVNASKSPTMVALGLSITEIVELHEKGEILETTAYVRQMWEDSRLKWDPNQYSGTMAVHLPASSVWKPDVVLLNNVDTEISMKEPLIILLAHGAVFYSPQHRLRSRCELDLSRFPFDSQTCMIRFGSWTYDTTRVNFTHLGSKDNNIEYRDFRKNKEWSILESYVTKLEKQYDGGGEDKYSIMEYKFHLQRNPVYYTHMFIMPAVLVAALVPFQFMLPPESNERITLGSILMLGLLLLLTMLQDMLPETHSTVPTLASYYTITAVWIALSILTSIWTINIQSRGPRRQKVPVFIRHFFLRGLKRLVCLGDDTYYPLDESETVSMRGLDRPLDSMTKPDTTTTQSKMEKDIEEILRHVHTMAFRATVLEARQDVRNEWHQVALVIDRLLCFLFFITFLLYTFVLLG</sequence>
<comment type="subcellular location">
    <subcellularLocation>
        <location evidence="13">Synaptic cell membrane</location>
        <topology evidence="13">Multi-pass membrane protein</topology>
    </subcellularLocation>
</comment>
<dbReference type="InterPro" id="IPR002394">
    <property type="entry name" value="Nicotinic_acetylcholine_rcpt"/>
</dbReference>
<dbReference type="GO" id="GO:0004888">
    <property type="term" value="F:transmembrane signaling receptor activity"/>
    <property type="evidence" value="ECO:0007669"/>
    <property type="project" value="InterPro"/>
</dbReference>
<keyword evidence="6 14" id="KW-0406">Ion transport</keyword>
<evidence type="ECO:0000256" key="4">
    <source>
        <dbReference type="ARBA" id="ARBA00022989"/>
    </source>
</evidence>
<dbReference type="InterPro" id="IPR006029">
    <property type="entry name" value="Neurotrans-gated_channel_TM"/>
</dbReference>
<protein>
    <submittedName>
        <fullName evidence="17">Uncharacterized protein</fullName>
    </submittedName>
</protein>
<feature type="domain" description="Neurotransmitter-gated ion-channel transmembrane" evidence="16">
    <location>
        <begin position="247"/>
        <end position="449"/>
    </location>
</feature>
<dbReference type="PRINTS" id="PR00254">
    <property type="entry name" value="NICOTINICR"/>
</dbReference>
<dbReference type="InterPro" id="IPR006201">
    <property type="entry name" value="Neur_channel"/>
</dbReference>
<evidence type="ECO:0000259" key="16">
    <source>
        <dbReference type="Pfam" id="PF02932"/>
    </source>
</evidence>
<keyword evidence="4 14" id="KW-1133">Transmembrane helix</keyword>
<keyword evidence="14" id="KW-0732">Signal</keyword>
<dbReference type="PRINTS" id="PR00252">
    <property type="entry name" value="NRIONCHANNEL"/>
</dbReference>
<evidence type="ECO:0000256" key="2">
    <source>
        <dbReference type="ARBA" id="ARBA00022475"/>
    </source>
</evidence>
<evidence type="ECO:0000259" key="15">
    <source>
        <dbReference type="Pfam" id="PF02931"/>
    </source>
</evidence>
<dbReference type="SUPFAM" id="SSF90112">
    <property type="entry name" value="Neurotransmitter-gated ion-channel transmembrane pore"/>
    <property type="match status" value="1"/>
</dbReference>
<dbReference type="SUPFAM" id="SSF63712">
    <property type="entry name" value="Nicotinic receptor ligand binding domain-like"/>
    <property type="match status" value="1"/>
</dbReference>
<dbReference type="PROSITE" id="PS00236">
    <property type="entry name" value="NEUROTR_ION_CHANNEL"/>
    <property type="match status" value="1"/>
</dbReference>
<evidence type="ECO:0000256" key="6">
    <source>
        <dbReference type="ARBA" id="ARBA00023065"/>
    </source>
</evidence>
<evidence type="ECO:0000313" key="17">
    <source>
        <dbReference type="EMBL" id="VDI01411.1"/>
    </source>
</evidence>
<keyword evidence="5" id="KW-0770">Synapse</keyword>
<evidence type="ECO:0000256" key="1">
    <source>
        <dbReference type="ARBA" id="ARBA00022448"/>
    </source>
</evidence>
<dbReference type="FunFam" id="2.70.170.10:FF:000028">
    <property type="entry name" value="AcetylCholine Receptor"/>
    <property type="match status" value="1"/>
</dbReference>
<keyword evidence="11" id="KW-1071">Ligand-gated ion channel</keyword>
<gene>
    <name evidence="17" type="ORF">MGAL_10B011890</name>
</gene>
<dbReference type="PANTHER" id="PTHR18945">
    <property type="entry name" value="NEUROTRANSMITTER GATED ION CHANNEL"/>
    <property type="match status" value="1"/>
</dbReference>
<dbReference type="GO" id="GO:0022848">
    <property type="term" value="F:acetylcholine-gated monoatomic cation-selective channel activity"/>
    <property type="evidence" value="ECO:0007669"/>
    <property type="project" value="InterPro"/>
</dbReference>
<comment type="similarity">
    <text evidence="14">Belongs to the ligand-gated ion channel (TC 1.A.9) family.</text>
</comment>
<feature type="domain" description="Neurotransmitter-gated ion-channel ligand-binding" evidence="15">
    <location>
        <begin position="30"/>
        <end position="239"/>
    </location>
</feature>
<feature type="transmembrane region" description="Helical" evidence="14">
    <location>
        <begin position="241"/>
        <end position="259"/>
    </location>
</feature>
<organism evidence="17 18">
    <name type="scientific">Mytilus galloprovincialis</name>
    <name type="common">Mediterranean mussel</name>
    <dbReference type="NCBI Taxonomy" id="29158"/>
    <lineage>
        <taxon>Eukaryota</taxon>
        <taxon>Metazoa</taxon>
        <taxon>Spiralia</taxon>
        <taxon>Lophotrochozoa</taxon>
        <taxon>Mollusca</taxon>
        <taxon>Bivalvia</taxon>
        <taxon>Autobranchia</taxon>
        <taxon>Pteriomorphia</taxon>
        <taxon>Mytilida</taxon>
        <taxon>Mytiloidea</taxon>
        <taxon>Mytilidae</taxon>
        <taxon>Mytilinae</taxon>
        <taxon>Mytilus</taxon>
    </lineage>
</organism>
<dbReference type="EMBL" id="UYJE01001351">
    <property type="protein sequence ID" value="VDI01411.1"/>
    <property type="molecule type" value="Genomic_DNA"/>
</dbReference>
<evidence type="ECO:0000256" key="8">
    <source>
        <dbReference type="ARBA" id="ARBA00023157"/>
    </source>
</evidence>
<keyword evidence="8" id="KW-1015">Disulfide bond</keyword>
<dbReference type="InterPro" id="IPR036719">
    <property type="entry name" value="Neuro-gated_channel_TM_sf"/>
</dbReference>
<comment type="caution">
    <text evidence="17">The sequence shown here is derived from an EMBL/GenBank/DDBJ whole genome shotgun (WGS) entry which is preliminary data.</text>
</comment>
<keyword evidence="18" id="KW-1185">Reference proteome</keyword>
<feature type="signal peptide" evidence="14">
    <location>
        <begin position="1"/>
        <end position="16"/>
    </location>
</feature>
<feature type="chain" id="PRO_5033110768" evidence="14">
    <location>
        <begin position="17"/>
        <end position="451"/>
    </location>
</feature>
<keyword evidence="9" id="KW-0675">Receptor</keyword>
<feature type="transmembrane region" description="Helical" evidence="14">
    <location>
        <begin position="304"/>
        <end position="325"/>
    </location>
</feature>
<reference evidence="17" key="1">
    <citation type="submission" date="2018-11" db="EMBL/GenBank/DDBJ databases">
        <authorList>
            <person name="Alioto T."/>
            <person name="Alioto T."/>
        </authorList>
    </citation>
    <scope>NUCLEOTIDE SEQUENCE</scope>
</reference>
<evidence type="ECO:0000256" key="7">
    <source>
        <dbReference type="ARBA" id="ARBA00023136"/>
    </source>
</evidence>
<evidence type="ECO:0000256" key="11">
    <source>
        <dbReference type="ARBA" id="ARBA00023286"/>
    </source>
</evidence>
<dbReference type="InterPro" id="IPR038050">
    <property type="entry name" value="Neuro_actylchol_rec"/>
</dbReference>
<evidence type="ECO:0000256" key="14">
    <source>
        <dbReference type="RuleBase" id="RU000687"/>
    </source>
</evidence>
<dbReference type="InterPro" id="IPR018000">
    <property type="entry name" value="Neurotransmitter_ion_chnl_CS"/>
</dbReference>
<name>A0A8B6C9C1_MYTGA</name>
<evidence type="ECO:0000256" key="13">
    <source>
        <dbReference type="ARBA" id="ARBA00034099"/>
    </source>
</evidence>
<evidence type="ECO:0000256" key="10">
    <source>
        <dbReference type="ARBA" id="ARBA00023180"/>
    </source>
</evidence>
<keyword evidence="2" id="KW-1003">Cell membrane</keyword>
<dbReference type="Pfam" id="PF02932">
    <property type="entry name" value="Neur_chan_memb"/>
    <property type="match status" value="1"/>
</dbReference>
<accession>A0A8B6C9C1</accession>
<keyword evidence="7 14" id="KW-0472">Membrane</keyword>
<dbReference type="OrthoDB" id="410315at2759"/>
<evidence type="ECO:0000313" key="18">
    <source>
        <dbReference type="Proteomes" id="UP000596742"/>
    </source>
</evidence>
<feature type="transmembrane region" description="Helical" evidence="14">
    <location>
        <begin position="271"/>
        <end position="292"/>
    </location>
</feature>